<keyword evidence="3" id="KW-0819">tRNA processing</keyword>
<dbReference type="STRING" id="1917485.BOO69_18255"/>
<keyword evidence="7" id="KW-0460">Magnesium</keyword>
<evidence type="ECO:0000256" key="7">
    <source>
        <dbReference type="ARBA" id="ARBA00022842"/>
    </source>
</evidence>
<dbReference type="GO" id="GO:0008033">
    <property type="term" value="P:tRNA processing"/>
    <property type="evidence" value="ECO:0007669"/>
    <property type="project" value="UniProtKB-KW"/>
</dbReference>
<evidence type="ECO:0000256" key="5">
    <source>
        <dbReference type="ARBA" id="ARBA00022723"/>
    </source>
</evidence>
<dbReference type="RefSeq" id="WP_071973487.1">
    <property type="nucleotide sequence ID" value="NZ_CP018076.1"/>
</dbReference>
<dbReference type="OrthoDB" id="9805698at2"/>
<protein>
    <submittedName>
        <fullName evidence="11">CCA tRNA nucleotidyltransferase</fullName>
    </submittedName>
</protein>
<keyword evidence="12" id="KW-1185">Reference proteome</keyword>
<dbReference type="InterPro" id="IPR043519">
    <property type="entry name" value="NT_sf"/>
</dbReference>
<evidence type="ECO:0000259" key="9">
    <source>
        <dbReference type="Pfam" id="PF01743"/>
    </source>
</evidence>
<dbReference type="Gene3D" id="3.30.460.10">
    <property type="entry name" value="Beta Polymerase, domain 2"/>
    <property type="match status" value="1"/>
</dbReference>
<keyword evidence="6" id="KW-0547">Nucleotide-binding</keyword>
<evidence type="ECO:0000256" key="3">
    <source>
        <dbReference type="ARBA" id="ARBA00022694"/>
    </source>
</evidence>
<dbReference type="KEGG" id="suam:BOO69_18255"/>
<comment type="cofactor">
    <cofactor evidence="1">
        <name>Mg(2+)</name>
        <dbReference type="ChEBI" id="CHEBI:18420"/>
    </cofactor>
</comment>
<evidence type="ECO:0000313" key="12">
    <source>
        <dbReference type="Proteomes" id="UP000181897"/>
    </source>
</evidence>
<keyword evidence="5" id="KW-0479">Metal-binding</keyword>
<evidence type="ECO:0000256" key="2">
    <source>
        <dbReference type="ARBA" id="ARBA00022679"/>
    </source>
</evidence>
<dbReference type="GO" id="GO:0000049">
    <property type="term" value="F:tRNA binding"/>
    <property type="evidence" value="ECO:0007669"/>
    <property type="project" value="TreeGrafter"/>
</dbReference>
<evidence type="ECO:0000256" key="6">
    <source>
        <dbReference type="ARBA" id="ARBA00022741"/>
    </source>
</evidence>
<comment type="similarity">
    <text evidence="8">Belongs to the tRNA nucleotidyltransferase/poly(A) polymerase family.</text>
</comment>
<dbReference type="SUPFAM" id="SSF81891">
    <property type="entry name" value="Poly A polymerase C-terminal region-like"/>
    <property type="match status" value="1"/>
</dbReference>
<evidence type="ECO:0000256" key="1">
    <source>
        <dbReference type="ARBA" id="ARBA00001946"/>
    </source>
</evidence>
<dbReference type="Pfam" id="PF01743">
    <property type="entry name" value="PolyA_pol"/>
    <property type="match status" value="1"/>
</dbReference>
<dbReference type="AlphaFoldDB" id="A0A1J0WLC2"/>
<sequence>MDRADENLIPAGTPWLADPAAQSVCAAIEDAGFAVFFVGGCVRNALLKAPASDVDMATDATPEQTIKAAEAAGMRVVPTGIEHGTVTVVQDGRPFEVTTFRRDVETDGRRAVVAFSGDISEDARRRDFTMNALYATPRGVVVDPLGGLPDLLARRVRFIEDPGARIREDYLRILRYFRFWAIYADQDAGFDPETLAHISENLEGLSTLSAERVGQEMVKLLAAADPSAAVATMRTIGVMGAVLPGSDDRFLAPYVHLETACQVAPDWRARLAVLGGEDPAARLRLGKADARHLALLSEIGWAGPPVAELAYRHGRAVAEQALLMRCALNDTLPETGWPEKIAAGVNATFPVSARDLMPEYEGRALGARLASLERVWIESGFTLGRDELLGTF</sequence>
<dbReference type="GO" id="GO:0016779">
    <property type="term" value="F:nucleotidyltransferase activity"/>
    <property type="evidence" value="ECO:0007669"/>
    <property type="project" value="UniProtKB-KW"/>
</dbReference>
<dbReference type="GO" id="GO:0000166">
    <property type="term" value="F:nucleotide binding"/>
    <property type="evidence" value="ECO:0007669"/>
    <property type="project" value="UniProtKB-KW"/>
</dbReference>
<name>A0A1J0WLC2_9RHOB</name>
<dbReference type="EMBL" id="CP018076">
    <property type="protein sequence ID" value="APE45140.1"/>
    <property type="molecule type" value="Genomic_DNA"/>
</dbReference>
<keyword evidence="2 8" id="KW-0808">Transferase</keyword>
<dbReference type="Proteomes" id="UP000181897">
    <property type="component" value="Chromosome"/>
</dbReference>
<dbReference type="CDD" id="cd05398">
    <property type="entry name" value="NT_ClassII-CCAase"/>
    <property type="match status" value="1"/>
</dbReference>
<evidence type="ECO:0000256" key="4">
    <source>
        <dbReference type="ARBA" id="ARBA00022695"/>
    </source>
</evidence>
<organism evidence="11 12">
    <name type="scientific">Sulfitobacter alexandrii</name>
    <dbReference type="NCBI Taxonomy" id="1917485"/>
    <lineage>
        <taxon>Bacteria</taxon>
        <taxon>Pseudomonadati</taxon>
        <taxon>Pseudomonadota</taxon>
        <taxon>Alphaproteobacteria</taxon>
        <taxon>Rhodobacterales</taxon>
        <taxon>Roseobacteraceae</taxon>
        <taxon>Sulfitobacter</taxon>
    </lineage>
</organism>
<evidence type="ECO:0000256" key="8">
    <source>
        <dbReference type="RuleBase" id="RU003953"/>
    </source>
</evidence>
<feature type="domain" description="Poly A polymerase head" evidence="9">
    <location>
        <begin position="36"/>
        <end position="157"/>
    </location>
</feature>
<keyword evidence="4" id="KW-0548">Nucleotidyltransferase</keyword>
<gene>
    <name evidence="11" type="ORF">BOO69_18255</name>
</gene>
<dbReference type="SUPFAM" id="SSF81301">
    <property type="entry name" value="Nucleotidyltransferase"/>
    <property type="match status" value="1"/>
</dbReference>
<reference evidence="11 12" key="1">
    <citation type="submission" date="2016-11" db="EMBL/GenBank/DDBJ databases">
        <title>Complete genome sequence of Sulfitobacter sp. AM1-D1, a toxic bacteria associated with marine dinoflagellate Alexandrium minutum in East China Sea.</title>
        <authorList>
            <person name="Yang Q."/>
            <person name="Zhang X."/>
            <person name="Tian X."/>
        </authorList>
    </citation>
    <scope>NUCLEOTIDE SEQUENCE [LARGE SCALE GENOMIC DNA]</scope>
    <source>
        <strain evidence="11 12">AM1-D1</strain>
    </source>
</reference>
<keyword evidence="8" id="KW-0694">RNA-binding</keyword>
<dbReference type="InterPro" id="IPR032828">
    <property type="entry name" value="PolyA_RNA-bd"/>
</dbReference>
<dbReference type="InterPro" id="IPR050264">
    <property type="entry name" value="Bact_CCA-adding_enz_type3_sf"/>
</dbReference>
<evidence type="ECO:0000259" key="10">
    <source>
        <dbReference type="Pfam" id="PF12627"/>
    </source>
</evidence>
<dbReference type="Pfam" id="PF12627">
    <property type="entry name" value="PolyA_pol_RNAbd"/>
    <property type="match status" value="1"/>
</dbReference>
<feature type="domain" description="tRNA nucleotidyltransferase/poly(A) polymerase RNA and SrmB- binding" evidence="10">
    <location>
        <begin position="190"/>
        <end position="246"/>
    </location>
</feature>
<dbReference type="PANTHER" id="PTHR46173">
    <property type="entry name" value="CCA TRNA NUCLEOTIDYLTRANSFERASE 1, MITOCHONDRIAL"/>
    <property type="match status" value="1"/>
</dbReference>
<dbReference type="GO" id="GO:0046872">
    <property type="term" value="F:metal ion binding"/>
    <property type="evidence" value="ECO:0007669"/>
    <property type="project" value="UniProtKB-KW"/>
</dbReference>
<accession>A0A1J0WLC2</accession>
<dbReference type="PANTHER" id="PTHR46173:SF1">
    <property type="entry name" value="CCA TRNA NUCLEOTIDYLTRANSFERASE 1, MITOCHONDRIAL"/>
    <property type="match status" value="1"/>
</dbReference>
<evidence type="ECO:0000313" key="11">
    <source>
        <dbReference type="EMBL" id="APE45140.1"/>
    </source>
</evidence>
<proteinExistence type="inferred from homology"/>
<dbReference type="InterPro" id="IPR002646">
    <property type="entry name" value="PolA_pol_head_dom"/>
</dbReference>
<dbReference type="Gene3D" id="1.10.3090.10">
    <property type="entry name" value="cca-adding enzyme, domain 2"/>
    <property type="match status" value="1"/>
</dbReference>